<dbReference type="EMBL" id="MAVT02000202">
    <property type="protein sequence ID" value="POS78239.1"/>
    <property type="molecule type" value="Genomic_DNA"/>
</dbReference>
<dbReference type="OrthoDB" id="428177at2759"/>
<evidence type="ECO:0000313" key="2">
    <source>
        <dbReference type="Proteomes" id="UP000094444"/>
    </source>
</evidence>
<dbReference type="AlphaFoldDB" id="A0A2P5I6V3"/>
<protein>
    <submittedName>
        <fullName evidence="1">Uncharacterized protein</fullName>
    </submittedName>
</protein>
<sequence>MPFCSFVSASSRPRRRAVLFLVFLARCRKYDATASAITPTATVTPAAIAVVREESDELEPDSPQVPPLPSARAATVEPASTPRLQYASQTASALDTCADAELLRHYDETSFEMAELMSVELRVLANDPEDWLCGRAGVLQGLIGEGSKVQVARDWALRCEAFDIVSVHGYVSKANDWAYFISGDASILKRTEAAGTDHRVVLEEWGVADSSEDGLDEQVAVFNNADQNQDGAPASCGYDGFEIGLNGSKGDTAAAVSCGRLNQCVAGLE</sequence>
<reference evidence="1" key="1">
    <citation type="submission" date="2017-09" db="EMBL/GenBank/DDBJ databases">
        <title>Polyketide synthases of a Diaporthe helianthi virulent isolate.</title>
        <authorList>
            <person name="Baroncelli R."/>
        </authorList>
    </citation>
    <scope>NUCLEOTIDE SEQUENCE [LARGE SCALE GENOMIC DNA]</scope>
    <source>
        <strain evidence="1">7/96</strain>
    </source>
</reference>
<dbReference type="InParanoid" id="A0A2P5I6V3"/>
<comment type="caution">
    <text evidence="1">The sequence shown here is derived from an EMBL/GenBank/DDBJ whole genome shotgun (WGS) entry which is preliminary data.</text>
</comment>
<evidence type="ECO:0000313" key="1">
    <source>
        <dbReference type="EMBL" id="POS78239.1"/>
    </source>
</evidence>
<dbReference type="Proteomes" id="UP000094444">
    <property type="component" value="Unassembled WGS sequence"/>
</dbReference>
<accession>A0A2P5I6V3</accession>
<organism evidence="1 2">
    <name type="scientific">Diaporthe helianthi</name>
    <dbReference type="NCBI Taxonomy" id="158607"/>
    <lineage>
        <taxon>Eukaryota</taxon>
        <taxon>Fungi</taxon>
        <taxon>Dikarya</taxon>
        <taxon>Ascomycota</taxon>
        <taxon>Pezizomycotina</taxon>
        <taxon>Sordariomycetes</taxon>
        <taxon>Sordariomycetidae</taxon>
        <taxon>Diaporthales</taxon>
        <taxon>Diaporthaceae</taxon>
        <taxon>Diaporthe</taxon>
    </lineage>
</organism>
<gene>
    <name evidence="1" type="ORF">DHEL01_v203376</name>
</gene>
<name>A0A2P5I6V3_DIAHE</name>
<proteinExistence type="predicted"/>
<dbReference type="STRING" id="158607.A0A2P5I6V3"/>
<keyword evidence="2" id="KW-1185">Reference proteome</keyword>